<feature type="transmembrane region" description="Helical" evidence="10">
    <location>
        <begin position="365"/>
        <end position="389"/>
    </location>
</feature>
<keyword evidence="7" id="KW-0406">Ion transport</keyword>
<reference evidence="13 14" key="1">
    <citation type="submission" date="2017-09" db="EMBL/GenBank/DDBJ databases">
        <authorList>
            <person name="Ehlers B."/>
            <person name="Leendertz F.H."/>
        </authorList>
    </citation>
    <scope>NUCLEOTIDE SEQUENCE [LARGE SCALE GENOMIC DNA]</scope>
    <source>
        <strain evidence="13 14">USBA 140</strain>
    </source>
</reference>
<keyword evidence="5 10" id="KW-0812">Transmembrane</keyword>
<feature type="transmembrane region" description="Helical" evidence="10">
    <location>
        <begin position="243"/>
        <end position="260"/>
    </location>
</feature>
<dbReference type="Pfam" id="PF00999">
    <property type="entry name" value="Na_H_Exchanger"/>
    <property type="match status" value="1"/>
</dbReference>
<dbReference type="InterPro" id="IPR038770">
    <property type="entry name" value="Na+/solute_symporter_sf"/>
</dbReference>
<sequence>MAEGLVFDVALILVLGLGAQWAAWRWQIPAIVLLSVAGIIAGPATGVLDPRADFGQLLQPAIAVAVAVILFEGGMGLDVKSLRGVATAVRRLVIVGAPVAWALGAAAAHYLGGLSWPVAIVFGGILVVTGPTVIAPMLRQARLSQRPAAVLRWEGIVNDPLGALFAVLAYEVVLHLQADAPLAGIAGSLALGVGIALALGVALGWSCAQAFQRGWVPEFLKAPVLLGVILASFALANMVYEEAGLLAVTALGMTVGNSRIAALDELRRFKEYVTTVLVSSVFVVLTATLTWADVTALTWQHAAFVVAILVAVRPLSVLASTLGTETTWRERALVGWIAPRGIVAVAVSGLFAGKLVAAGYEDAALLVPLAFAIVFATVVAHGFSIRALARALGLVSTARPGILVVGASRWTTGFAKALQDLEVPVIVADNDWYRLGLARRDGVPAYFGEVLSEVTEHHLEFNAFGHVVAATPNDAYNTLVCTDLAPEIGRANVYQTGSPAGEDNPRRPSFTIGGRTLLRSGADLDDLDRRLAAGWSFQKTRLTEEYDFDRYLEARSPDAEIILVLRESGRIVFATARDRPKASPGDTILTFVPPEERKLREDRRKQDSAARAEAAARAAET</sequence>
<feature type="transmembrane region" description="Helical" evidence="10">
    <location>
        <begin position="219"/>
        <end position="237"/>
    </location>
</feature>
<keyword evidence="6 10" id="KW-1133">Transmembrane helix</keyword>
<evidence type="ECO:0000259" key="12">
    <source>
        <dbReference type="Pfam" id="PF02254"/>
    </source>
</evidence>
<dbReference type="GO" id="GO:0005886">
    <property type="term" value="C:plasma membrane"/>
    <property type="evidence" value="ECO:0007669"/>
    <property type="project" value="UniProtKB-SubCell"/>
</dbReference>
<protein>
    <submittedName>
        <fullName evidence="13">Sodium/proton antiporter, CPA1 family</fullName>
    </submittedName>
</protein>
<feature type="transmembrane region" description="Helical" evidence="10">
    <location>
        <begin position="92"/>
        <end position="112"/>
    </location>
</feature>
<dbReference type="GO" id="GO:0015297">
    <property type="term" value="F:antiporter activity"/>
    <property type="evidence" value="ECO:0007669"/>
    <property type="project" value="UniProtKB-KW"/>
</dbReference>
<evidence type="ECO:0000256" key="7">
    <source>
        <dbReference type="ARBA" id="ARBA00023065"/>
    </source>
</evidence>
<keyword evidence="3" id="KW-0050">Antiport</keyword>
<feature type="transmembrane region" description="Helical" evidence="10">
    <location>
        <begin position="298"/>
        <end position="321"/>
    </location>
</feature>
<feature type="transmembrane region" description="Helical" evidence="10">
    <location>
        <begin position="333"/>
        <end position="353"/>
    </location>
</feature>
<accession>A0A286GYD5</accession>
<dbReference type="Gene3D" id="3.40.50.720">
    <property type="entry name" value="NAD(P)-binding Rossmann-like Domain"/>
    <property type="match status" value="1"/>
</dbReference>
<evidence type="ECO:0000256" key="5">
    <source>
        <dbReference type="ARBA" id="ARBA00022692"/>
    </source>
</evidence>
<evidence type="ECO:0000256" key="3">
    <source>
        <dbReference type="ARBA" id="ARBA00022449"/>
    </source>
</evidence>
<name>A0A286GYD5_9PROT</name>
<evidence type="ECO:0000256" key="6">
    <source>
        <dbReference type="ARBA" id="ARBA00022989"/>
    </source>
</evidence>
<feature type="compositionally biased region" description="Basic and acidic residues" evidence="9">
    <location>
        <begin position="594"/>
        <end position="610"/>
    </location>
</feature>
<dbReference type="GO" id="GO:0006813">
    <property type="term" value="P:potassium ion transport"/>
    <property type="evidence" value="ECO:0007669"/>
    <property type="project" value="InterPro"/>
</dbReference>
<dbReference type="SUPFAM" id="SSF51735">
    <property type="entry name" value="NAD(P)-binding Rossmann-fold domains"/>
    <property type="match status" value="1"/>
</dbReference>
<feature type="compositionally biased region" description="Low complexity" evidence="9">
    <location>
        <begin position="611"/>
        <end position="621"/>
    </location>
</feature>
<feature type="transmembrane region" description="Helical" evidence="10">
    <location>
        <begin position="31"/>
        <end position="48"/>
    </location>
</feature>
<evidence type="ECO:0000256" key="10">
    <source>
        <dbReference type="SAM" id="Phobius"/>
    </source>
</evidence>
<evidence type="ECO:0000256" key="9">
    <source>
        <dbReference type="SAM" id="MobiDB-lite"/>
    </source>
</evidence>
<dbReference type="OrthoDB" id="570124at2"/>
<dbReference type="RefSeq" id="WP_097281260.1">
    <property type="nucleotide sequence ID" value="NZ_OCNJ01000013.1"/>
</dbReference>
<feature type="transmembrane region" description="Helical" evidence="10">
    <location>
        <begin position="182"/>
        <end position="207"/>
    </location>
</feature>
<keyword evidence="4" id="KW-1003">Cell membrane</keyword>
<feature type="domain" description="Cation/H+ exchanger transmembrane" evidence="11">
    <location>
        <begin position="23"/>
        <end position="390"/>
    </location>
</feature>
<keyword evidence="14" id="KW-1185">Reference proteome</keyword>
<evidence type="ECO:0000256" key="4">
    <source>
        <dbReference type="ARBA" id="ARBA00022475"/>
    </source>
</evidence>
<evidence type="ECO:0000256" key="1">
    <source>
        <dbReference type="ARBA" id="ARBA00004651"/>
    </source>
</evidence>
<dbReference type="InterPro" id="IPR003148">
    <property type="entry name" value="RCK_N"/>
</dbReference>
<feature type="transmembrane region" description="Helical" evidence="10">
    <location>
        <begin position="272"/>
        <end position="292"/>
    </location>
</feature>
<dbReference type="PANTHER" id="PTHR32507:SF0">
    <property type="entry name" value="NA(+)_H(+) ANTIPORTER 2-RELATED"/>
    <property type="match status" value="1"/>
</dbReference>
<gene>
    <name evidence="13" type="ORF">SAMN05421508_11329</name>
</gene>
<dbReference type="Proteomes" id="UP000219621">
    <property type="component" value="Unassembled WGS sequence"/>
</dbReference>
<feature type="transmembrane region" description="Helical" evidence="10">
    <location>
        <begin position="150"/>
        <end position="170"/>
    </location>
</feature>
<feature type="domain" description="RCK N-terminal" evidence="12">
    <location>
        <begin position="402"/>
        <end position="482"/>
    </location>
</feature>
<dbReference type="EMBL" id="OCNJ01000013">
    <property type="protein sequence ID" value="SOE00545.1"/>
    <property type="molecule type" value="Genomic_DNA"/>
</dbReference>
<dbReference type="AlphaFoldDB" id="A0A286GYD5"/>
<feature type="transmembrane region" description="Helical" evidence="10">
    <location>
        <begin position="54"/>
        <end position="71"/>
    </location>
</feature>
<feature type="region of interest" description="Disordered" evidence="9">
    <location>
        <begin position="583"/>
        <end position="621"/>
    </location>
</feature>
<feature type="transmembrane region" description="Helical" evidence="10">
    <location>
        <begin position="6"/>
        <end position="24"/>
    </location>
</feature>
<evidence type="ECO:0000313" key="14">
    <source>
        <dbReference type="Proteomes" id="UP000219621"/>
    </source>
</evidence>
<proteinExistence type="predicted"/>
<evidence type="ECO:0000259" key="11">
    <source>
        <dbReference type="Pfam" id="PF00999"/>
    </source>
</evidence>
<comment type="subcellular location">
    <subcellularLocation>
        <location evidence="1">Cell membrane</location>
        <topology evidence="1">Multi-pass membrane protein</topology>
    </subcellularLocation>
</comment>
<dbReference type="Pfam" id="PF02254">
    <property type="entry name" value="TrkA_N"/>
    <property type="match status" value="1"/>
</dbReference>
<dbReference type="PANTHER" id="PTHR32507">
    <property type="entry name" value="NA(+)/H(+) ANTIPORTER 1"/>
    <property type="match status" value="1"/>
</dbReference>
<evidence type="ECO:0000256" key="8">
    <source>
        <dbReference type="ARBA" id="ARBA00023136"/>
    </source>
</evidence>
<evidence type="ECO:0000256" key="2">
    <source>
        <dbReference type="ARBA" id="ARBA00022448"/>
    </source>
</evidence>
<dbReference type="InterPro" id="IPR006153">
    <property type="entry name" value="Cation/H_exchanger_TM"/>
</dbReference>
<evidence type="ECO:0000313" key="13">
    <source>
        <dbReference type="EMBL" id="SOE00545.1"/>
    </source>
</evidence>
<feature type="transmembrane region" description="Helical" evidence="10">
    <location>
        <begin position="118"/>
        <end position="138"/>
    </location>
</feature>
<dbReference type="Gene3D" id="1.20.1530.20">
    <property type="match status" value="1"/>
</dbReference>
<organism evidence="13 14">
    <name type="scientific">Caenispirillum bisanense</name>
    <dbReference type="NCBI Taxonomy" id="414052"/>
    <lineage>
        <taxon>Bacteria</taxon>
        <taxon>Pseudomonadati</taxon>
        <taxon>Pseudomonadota</taxon>
        <taxon>Alphaproteobacteria</taxon>
        <taxon>Rhodospirillales</taxon>
        <taxon>Novispirillaceae</taxon>
        <taxon>Caenispirillum</taxon>
    </lineage>
</organism>
<dbReference type="GO" id="GO:1902600">
    <property type="term" value="P:proton transmembrane transport"/>
    <property type="evidence" value="ECO:0007669"/>
    <property type="project" value="InterPro"/>
</dbReference>
<dbReference type="InterPro" id="IPR036291">
    <property type="entry name" value="NAD(P)-bd_dom_sf"/>
</dbReference>
<keyword evidence="2" id="KW-0813">Transport</keyword>
<keyword evidence="8 10" id="KW-0472">Membrane</keyword>